<evidence type="ECO:0000313" key="1">
    <source>
        <dbReference type="EMBL" id="POY39545.1"/>
    </source>
</evidence>
<protein>
    <recommendedName>
        <fullName evidence="3">Rhamnosyl transferase</fullName>
    </recommendedName>
</protein>
<keyword evidence="2" id="KW-1185">Reference proteome</keyword>
<dbReference type="EMBL" id="PQVG01000005">
    <property type="protein sequence ID" value="POY39545.1"/>
    <property type="molecule type" value="Genomic_DNA"/>
</dbReference>
<dbReference type="Proteomes" id="UP000237310">
    <property type="component" value="Unassembled WGS sequence"/>
</dbReference>
<dbReference type="AlphaFoldDB" id="A0A2S5AAF9"/>
<evidence type="ECO:0008006" key="3">
    <source>
        <dbReference type="Google" id="ProtNLM"/>
    </source>
</evidence>
<dbReference type="InterPro" id="IPR021466">
    <property type="entry name" value="Put_rhamnosyl_transferase"/>
</dbReference>
<reference evidence="1 2" key="1">
    <citation type="submission" date="2018-01" db="EMBL/GenBank/DDBJ databases">
        <authorList>
            <person name="Gaut B.S."/>
            <person name="Morton B.R."/>
            <person name="Clegg M.T."/>
            <person name="Duvall M.R."/>
        </authorList>
    </citation>
    <scope>NUCLEOTIDE SEQUENCE [LARGE SCALE GENOMIC DNA]</scope>
    <source>
        <strain evidence="1 2">HR-AY</strain>
    </source>
</reference>
<organism evidence="1 2">
    <name type="scientific">Flavobacterium alvei</name>
    <dbReference type="NCBI Taxonomy" id="2080416"/>
    <lineage>
        <taxon>Bacteria</taxon>
        <taxon>Pseudomonadati</taxon>
        <taxon>Bacteroidota</taxon>
        <taxon>Flavobacteriia</taxon>
        <taxon>Flavobacteriales</taxon>
        <taxon>Flavobacteriaceae</taxon>
        <taxon>Flavobacterium</taxon>
    </lineage>
</organism>
<comment type="caution">
    <text evidence="1">The sequence shown here is derived from an EMBL/GenBank/DDBJ whole genome shotgun (WGS) entry which is preliminary data.</text>
</comment>
<proteinExistence type="predicted"/>
<dbReference type="RefSeq" id="WP_103806084.1">
    <property type="nucleotide sequence ID" value="NZ_PQVG01000005.1"/>
</dbReference>
<name>A0A2S5AAF9_9FLAO</name>
<sequence length="283" mass="33923">MFAHYLITRFNLRNSEWNLTKNNETLLNDEWMEDRMYLFENFCLPSVAAQTNKNFTWLLYFDTTTPEKFKKRIEFILSKYANFKALFIDGMPEFYPKIQEFIANSSVNFPHIITSRIDNDDCLHKNFINEIQNQFSSQNFQAIDVIKGYTLQIAPNYILGKKEHLFNPFISLIELNKNPKTVWFSNHAQWKKENRITQITHERLWLSIIHAKNKVNQFDGYGDVKWEDIKINFVVSENLDTLISKEQIPYSQWKFLSFLNKIKVDFNFLSKKFKKNIGIYKYK</sequence>
<gene>
    <name evidence="1" type="ORF">C3L50_10270</name>
</gene>
<dbReference type="OrthoDB" id="9771846at2"/>
<accession>A0A2S5AAF9</accession>
<evidence type="ECO:0000313" key="2">
    <source>
        <dbReference type="Proteomes" id="UP000237310"/>
    </source>
</evidence>
<dbReference type="Pfam" id="PF11316">
    <property type="entry name" value="Rhamno_transf"/>
    <property type="match status" value="1"/>
</dbReference>